<dbReference type="SUPFAM" id="SSF111369">
    <property type="entry name" value="HlyD-like secretion proteins"/>
    <property type="match status" value="1"/>
</dbReference>
<evidence type="ECO:0000256" key="4">
    <source>
        <dbReference type="SAM" id="Coils"/>
    </source>
</evidence>
<dbReference type="EMBL" id="CP025613">
    <property type="protein sequence ID" value="AUN33516.1"/>
    <property type="molecule type" value="Genomic_DNA"/>
</dbReference>
<dbReference type="Gene3D" id="2.40.420.20">
    <property type="match status" value="1"/>
</dbReference>
<keyword evidence="6" id="KW-0812">Transmembrane</keyword>
<dbReference type="AlphaFoldDB" id="A0A2K9NLL5"/>
<evidence type="ECO:0000259" key="7">
    <source>
        <dbReference type="Pfam" id="PF25917"/>
    </source>
</evidence>
<keyword evidence="9" id="KW-0614">Plasmid</keyword>
<dbReference type="Gene3D" id="2.40.30.170">
    <property type="match status" value="1"/>
</dbReference>
<dbReference type="PANTHER" id="PTHR30469:SF15">
    <property type="entry name" value="HLYD FAMILY OF SECRETION PROTEINS"/>
    <property type="match status" value="1"/>
</dbReference>
<comment type="subcellular location">
    <subcellularLocation>
        <location evidence="1">Cell envelope</location>
    </subcellularLocation>
</comment>
<comment type="similarity">
    <text evidence="2">Belongs to the membrane fusion protein (MFP) (TC 8.A.1) family.</text>
</comment>
<dbReference type="KEGG" id="ncb:C0V82_24540"/>
<evidence type="ECO:0000256" key="2">
    <source>
        <dbReference type="ARBA" id="ARBA00009477"/>
    </source>
</evidence>
<dbReference type="Gene3D" id="2.40.50.100">
    <property type="match status" value="1"/>
</dbReference>
<feature type="coiled-coil region" evidence="4">
    <location>
        <begin position="150"/>
        <end position="184"/>
    </location>
</feature>
<keyword evidence="4" id="KW-0175">Coiled coil</keyword>
<evidence type="ECO:0000259" key="8">
    <source>
        <dbReference type="Pfam" id="PF25967"/>
    </source>
</evidence>
<dbReference type="NCBIfam" id="TIGR01730">
    <property type="entry name" value="RND_mfp"/>
    <property type="match status" value="1"/>
</dbReference>
<feature type="region of interest" description="Disordered" evidence="5">
    <location>
        <begin position="453"/>
        <end position="487"/>
    </location>
</feature>
<gene>
    <name evidence="9" type="ORF">C0V82_24540</name>
</gene>
<keyword evidence="10" id="KW-1185">Reference proteome</keyword>
<dbReference type="InterPro" id="IPR058625">
    <property type="entry name" value="MdtA-like_BSH"/>
</dbReference>
<evidence type="ECO:0000313" key="9">
    <source>
        <dbReference type="EMBL" id="AUN33516.1"/>
    </source>
</evidence>
<feature type="transmembrane region" description="Helical" evidence="6">
    <location>
        <begin position="47"/>
        <end position="66"/>
    </location>
</feature>
<feature type="domain" description="Multidrug resistance protein MdtA-like C-terminal permuted SH3" evidence="8">
    <location>
        <begin position="395"/>
        <end position="443"/>
    </location>
</feature>
<keyword evidence="6" id="KW-1133">Transmembrane helix</keyword>
<evidence type="ECO:0000256" key="5">
    <source>
        <dbReference type="SAM" id="MobiDB-lite"/>
    </source>
</evidence>
<dbReference type="GO" id="GO:0015562">
    <property type="term" value="F:efflux transmembrane transporter activity"/>
    <property type="evidence" value="ECO:0007669"/>
    <property type="project" value="TreeGrafter"/>
</dbReference>
<keyword evidence="3" id="KW-0813">Transport</keyword>
<dbReference type="Pfam" id="PF25917">
    <property type="entry name" value="BSH_RND"/>
    <property type="match status" value="1"/>
</dbReference>
<accession>A0A2K9NLL5</accession>
<name>A0A2K9NLL5_9PROT</name>
<dbReference type="InterPro" id="IPR058627">
    <property type="entry name" value="MdtA-like_C"/>
</dbReference>
<evidence type="ECO:0000256" key="6">
    <source>
        <dbReference type="SAM" id="Phobius"/>
    </source>
</evidence>
<feature type="compositionally biased region" description="Basic and acidic residues" evidence="5">
    <location>
        <begin position="470"/>
        <end position="487"/>
    </location>
</feature>
<organism evidence="9 10">
    <name type="scientific">Niveispirillum cyanobacteriorum</name>
    <dbReference type="NCBI Taxonomy" id="1612173"/>
    <lineage>
        <taxon>Bacteria</taxon>
        <taxon>Pseudomonadati</taxon>
        <taxon>Pseudomonadota</taxon>
        <taxon>Alphaproteobacteria</taxon>
        <taxon>Rhodospirillales</taxon>
        <taxon>Azospirillaceae</taxon>
        <taxon>Niveispirillum</taxon>
    </lineage>
</organism>
<dbReference type="Pfam" id="PF25967">
    <property type="entry name" value="RND-MFP_C"/>
    <property type="match status" value="1"/>
</dbReference>
<protein>
    <recommendedName>
        <fullName evidence="11">Efflux RND transporter periplasmic adaptor subunit</fullName>
    </recommendedName>
</protein>
<dbReference type="InterPro" id="IPR006143">
    <property type="entry name" value="RND_pump_MFP"/>
</dbReference>
<evidence type="ECO:0000313" key="10">
    <source>
        <dbReference type="Proteomes" id="UP000234752"/>
    </source>
</evidence>
<dbReference type="Proteomes" id="UP000234752">
    <property type="component" value="Plasmid unnamed1"/>
</dbReference>
<dbReference type="PANTHER" id="PTHR30469">
    <property type="entry name" value="MULTIDRUG RESISTANCE PROTEIN MDTA"/>
    <property type="match status" value="1"/>
</dbReference>
<keyword evidence="6" id="KW-0472">Membrane</keyword>
<dbReference type="GO" id="GO:1990281">
    <property type="term" value="C:efflux pump complex"/>
    <property type="evidence" value="ECO:0007669"/>
    <property type="project" value="TreeGrafter"/>
</dbReference>
<proteinExistence type="inferred from homology"/>
<reference evidence="9 10" key="1">
    <citation type="submission" date="2017-12" db="EMBL/GenBank/DDBJ databases">
        <title>Genomes of bacteria within cyanobacterial aggregates.</title>
        <authorList>
            <person name="Cai H."/>
        </authorList>
    </citation>
    <scope>NUCLEOTIDE SEQUENCE [LARGE SCALE GENOMIC DNA]</scope>
    <source>
        <strain evidence="9 10">TH16</strain>
        <plasmid evidence="9 10">unnamed1</plasmid>
    </source>
</reference>
<evidence type="ECO:0008006" key="11">
    <source>
        <dbReference type="Google" id="ProtNLM"/>
    </source>
</evidence>
<geneLocation type="plasmid" evidence="9 10">
    <name>unnamed1</name>
</geneLocation>
<evidence type="ECO:0000256" key="3">
    <source>
        <dbReference type="ARBA" id="ARBA00022448"/>
    </source>
</evidence>
<feature type="domain" description="Multidrug resistance protein MdtA-like barrel-sandwich hybrid" evidence="7">
    <location>
        <begin position="107"/>
        <end position="289"/>
    </location>
</feature>
<dbReference type="Gene3D" id="1.10.287.470">
    <property type="entry name" value="Helix hairpin bin"/>
    <property type="match status" value="1"/>
</dbReference>
<feature type="coiled-coil region" evidence="4">
    <location>
        <begin position="237"/>
        <end position="264"/>
    </location>
</feature>
<sequence>MAMARQTGDGMEKVGTVQMGRHWALRGWGDRLRMPKWAALGPRSKRVVAIGGVLLLGVSGFTLMVASKPEVAREDRPERVWSVDAVNVARADHRPDMSLMGTLVAGRSAELRPLVAGTVKAVSPALRDGGLVKAGETLLEIDPWDYELTVRETRAQLAEARARLDELRATAAAEKSRAELARQQLGIKEREQERAQSLYEKGTISIARLEQTQGALAAERQTLAAMENGSQAGAARVRQQEAAIDRLKAMLDRAETDLARTKLTAPFDAFVGQTKAEVGMRVSAGDQVATLSGTEGLEARVTLSTEAYGRLAADGAGVVGRRAEVTWKLGEQRLTYPATVERVIDRIDTATGGVTIFVRLEAQSLDQPLRPGAFVEVALPDRAYVAVHRLPVTAVHGNDTVYIANAEGRLESTKVHVVARTSDAVFVDKGLSDGVKVVTTRFQEIGPGLKVAVRETPAPGAQVATNPPKETQDKDNQDKAGAGEKSE</sequence>
<evidence type="ECO:0000256" key="1">
    <source>
        <dbReference type="ARBA" id="ARBA00004196"/>
    </source>
</evidence>